<feature type="transmembrane region" description="Helical" evidence="10">
    <location>
        <begin position="53"/>
        <end position="72"/>
    </location>
</feature>
<evidence type="ECO:0000313" key="11">
    <source>
        <dbReference type="EMBL" id="TDG41843.1"/>
    </source>
</evidence>
<dbReference type="GO" id="GO:0007165">
    <property type="term" value="P:signal transduction"/>
    <property type="evidence" value="ECO:0007669"/>
    <property type="project" value="UniProtKB-KW"/>
</dbReference>
<evidence type="ECO:0000313" key="12">
    <source>
        <dbReference type="Proteomes" id="UP000295192"/>
    </source>
</evidence>
<dbReference type="STRING" id="7232.A0A484AZI8"/>
<keyword evidence="12" id="KW-1185">Reference proteome</keyword>
<dbReference type="PIRSF" id="PIRSF038981">
    <property type="entry name" value="GRP"/>
    <property type="match status" value="1"/>
</dbReference>
<evidence type="ECO:0000256" key="10">
    <source>
        <dbReference type="SAM" id="Phobius"/>
    </source>
</evidence>
<evidence type="ECO:0000256" key="4">
    <source>
        <dbReference type="ARBA" id="ARBA00022692"/>
    </source>
</evidence>
<dbReference type="KEGG" id="dnv:108657261"/>
<keyword evidence="8 9" id="KW-0807">Transducer</keyword>
<evidence type="ECO:0000256" key="1">
    <source>
        <dbReference type="ARBA" id="ARBA00004651"/>
    </source>
</evidence>
<dbReference type="PANTHER" id="PTHR21421:SF29">
    <property type="entry name" value="GUSTATORY RECEPTOR 5A FOR TREHALOSE-RELATED"/>
    <property type="match status" value="1"/>
</dbReference>
<keyword evidence="6 10" id="KW-0472">Membrane</keyword>
<accession>A0A484AZI8</accession>
<sequence>MWHVQISKQRRRRQQQLQQHGRALLKRLERHQRQRRRWAWQATNMNDLHDGSFHAAISPVLVIAQCFGLMPVRGVRAATERGLCFTRCSWRTWYSLLYIGAISFDALFAINFALHGGLDMRSVEPIVFNGSILWASYQFLHLAHQWPQLMWRWARVEKHLPPYASWKEREQLARRIHSVASILLSLSLMEHLLSIISSVYHEVCPLRQDPVESYLYAVSAQFFHVFPYSNWLGWLGKLLNVLLTFGWNYIDLFVILVSIGLSHLLTRLTRQLQQLVERPMPEKFWTYVRTRYRSIVELIYDMDDAISGIMFISFGSNVYFICLQLLKSINEMPSTMHAVYFYFSLAFLIGRSLSVLLFVSAVHERARDPLRLLHLVPPSGYLSEVQRLANELSSDNVSLSGLRFFNVTRKLCLAVAGSIVTYELVLIQFHEDEKSWDCQAGKQ</sequence>
<dbReference type="InterPro" id="IPR009318">
    <property type="entry name" value="Gustatory_rcpt"/>
</dbReference>
<keyword evidence="7 9" id="KW-0675">Receptor</keyword>
<dbReference type="OrthoDB" id="5800391at2759"/>
<organism evidence="11 12">
    <name type="scientific">Drosophila navojoa</name>
    <name type="common">Fruit fly</name>
    <dbReference type="NCBI Taxonomy" id="7232"/>
    <lineage>
        <taxon>Eukaryota</taxon>
        <taxon>Metazoa</taxon>
        <taxon>Ecdysozoa</taxon>
        <taxon>Arthropoda</taxon>
        <taxon>Hexapoda</taxon>
        <taxon>Insecta</taxon>
        <taxon>Pterygota</taxon>
        <taxon>Neoptera</taxon>
        <taxon>Endopterygota</taxon>
        <taxon>Diptera</taxon>
        <taxon>Brachycera</taxon>
        <taxon>Muscomorpha</taxon>
        <taxon>Ephydroidea</taxon>
        <taxon>Drosophilidae</taxon>
        <taxon>Drosophila</taxon>
    </lineage>
</organism>
<dbReference type="Proteomes" id="UP000295192">
    <property type="component" value="Unassembled WGS sequence"/>
</dbReference>
<comment type="caution">
    <text evidence="11">The sequence shown here is derived from an EMBL/GenBank/DDBJ whole genome shotgun (WGS) entry which is preliminary data.</text>
</comment>
<dbReference type="EMBL" id="LSRL02000300">
    <property type="protein sequence ID" value="TDG41843.1"/>
    <property type="molecule type" value="Genomic_DNA"/>
</dbReference>
<feature type="transmembrane region" description="Helical" evidence="10">
    <location>
        <begin position="246"/>
        <end position="265"/>
    </location>
</feature>
<dbReference type="AlphaFoldDB" id="A0A484AZI8"/>
<proteinExistence type="inferred from homology"/>
<dbReference type="OMA" id="MPEAYWT"/>
<keyword evidence="4 10" id="KW-0812">Transmembrane</keyword>
<name>A0A484AZI8_DRONA</name>
<protein>
    <recommendedName>
        <fullName evidence="9">Gustatory receptor</fullName>
    </recommendedName>
</protein>
<evidence type="ECO:0000256" key="6">
    <source>
        <dbReference type="ARBA" id="ARBA00023136"/>
    </source>
</evidence>
<comment type="function">
    <text evidence="9">Plays a role in the sugar gustatory response.</text>
</comment>
<comment type="subcellular location">
    <subcellularLocation>
        <location evidence="1">Cell membrane</location>
        <topology evidence="1">Multi-pass membrane protein</topology>
    </subcellularLocation>
</comment>
<reference evidence="11 12" key="1">
    <citation type="journal article" date="2019" name="J. Hered.">
        <title>An Improved Genome Assembly for Drosophila navojoa, the Basal Species in the mojavensis Cluster.</title>
        <authorList>
            <person name="Vanderlinde T."/>
            <person name="Dupim E.G."/>
            <person name="Nazario-Yepiz N.O."/>
            <person name="Carvalho A.B."/>
        </authorList>
    </citation>
    <scope>NUCLEOTIDE SEQUENCE [LARGE SCALE GENOMIC DNA]</scope>
    <source>
        <strain evidence="11">Navoj_Jal97</strain>
        <tissue evidence="11">Whole organism</tissue>
    </source>
</reference>
<comment type="similarity">
    <text evidence="2">Belongs to the insect chemoreceptor superfamily. Gustatory receptor (GR) family. Gr5a subfamily.</text>
</comment>
<feature type="transmembrane region" description="Helical" evidence="10">
    <location>
        <begin position="93"/>
        <end position="114"/>
    </location>
</feature>
<dbReference type="Pfam" id="PF06151">
    <property type="entry name" value="Trehalose_recp"/>
    <property type="match status" value="1"/>
</dbReference>
<evidence type="ECO:0000256" key="5">
    <source>
        <dbReference type="ARBA" id="ARBA00022989"/>
    </source>
</evidence>
<keyword evidence="5 10" id="KW-1133">Transmembrane helix</keyword>
<dbReference type="PANTHER" id="PTHR21421">
    <property type="entry name" value="GUSTATORY RECEPTOR"/>
    <property type="match status" value="1"/>
</dbReference>
<dbReference type="GO" id="GO:0005886">
    <property type="term" value="C:plasma membrane"/>
    <property type="evidence" value="ECO:0007669"/>
    <property type="project" value="UniProtKB-SubCell"/>
</dbReference>
<feature type="transmembrane region" description="Helical" evidence="10">
    <location>
        <begin position="338"/>
        <end position="362"/>
    </location>
</feature>
<evidence type="ECO:0000256" key="7">
    <source>
        <dbReference type="ARBA" id="ARBA00023170"/>
    </source>
</evidence>
<gene>
    <name evidence="11" type="ORF">AWZ03_011733</name>
</gene>
<evidence type="ECO:0000256" key="8">
    <source>
        <dbReference type="ARBA" id="ARBA00023224"/>
    </source>
</evidence>
<feature type="transmembrane region" description="Helical" evidence="10">
    <location>
        <begin position="305"/>
        <end position="326"/>
    </location>
</feature>
<dbReference type="GO" id="GO:0033041">
    <property type="term" value="F:sweet taste receptor activity"/>
    <property type="evidence" value="ECO:0007669"/>
    <property type="project" value="TreeGrafter"/>
</dbReference>
<evidence type="ECO:0000256" key="2">
    <source>
        <dbReference type="ARBA" id="ARBA00005327"/>
    </source>
</evidence>
<evidence type="ECO:0000256" key="9">
    <source>
        <dbReference type="PIRNR" id="PIRNR038981"/>
    </source>
</evidence>
<keyword evidence="3" id="KW-1003">Cell membrane</keyword>
<evidence type="ECO:0000256" key="3">
    <source>
        <dbReference type="ARBA" id="ARBA00022475"/>
    </source>
</evidence>